<keyword evidence="1" id="KW-0472">Membrane</keyword>
<feature type="domain" description="PPM-type phosphatase" evidence="2">
    <location>
        <begin position="35"/>
        <end position="274"/>
    </location>
</feature>
<dbReference type="SMART" id="SM00332">
    <property type="entry name" value="PP2Cc"/>
    <property type="match status" value="1"/>
</dbReference>
<evidence type="ECO:0000313" key="4">
    <source>
        <dbReference type="Proteomes" id="UP000184386"/>
    </source>
</evidence>
<evidence type="ECO:0000313" key="3">
    <source>
        <dbReference type="EMBL" id="SHL04191.1"/>
    </source>
</evidence>
<dbReference type="AlphaFoldDB" id="A0A1M6XE33"/>
<accession>A0A1M6XE33</accession>
<name>A0A1M6XE33_9FIRM</name>
<dbReference type="OrthoDB" id="9801841at2"/>
<proteinExistence type="predicted"/>
<dbReference type="SMART" id="SM00331">
    <property type="entry name" value="PP2C_SIG"/>
    <property type="match status" value="1"/>
</dbReference>
<organism evidence="3 4">
    <name type="scientific">Anaerocolumna jejuensis DSM 15929</name>
    <dbReference type="NCBI Taxonomy" id="1121322"/>
    <lineage>
        <taxon>Bacteria</taxon>
        <taxon>Bacillati</taxon>
        <taxon>Bacillota</taxon>
        <taxon>Clostridia</taxon>
        <taxon>Lachnospirales</taxon>
        <taxon>Lachnospiraceae</taxon>
        <taxon>Anaerocolumna</taxon>
    </lineage>
</organism>
<gene>
    <name evidence="3" type="ORF">SAMN02745136_03933</name>
</gene>
<keyword evidence="1" id="KW-0812">Transmembrane</keyword>
<dbReference type="Pfam" id="PF13672">
    <property type="entry name" value="PP2C_2"/>
    <property type="match status" value="1"/>
</dbReference>
<dbReference type="InterPro" id="IPR036457">
    <property type="entry name" value="PPM-type-like_dom_sf"/>
</dbReference>
<dbReference type="PROSITE" id="PS51746">
    <property type="entry name" value="PPM_2"/>
    <property type="match status" value="1"/>
</dbReference>
<dbReference type="RefSeq" id="WP_073278561.1">
    <property type="nucleotide sequence ID" value="NZ_FRAC01000022.1"/>
</dbReference>
<dbReference type="InterPro" id="IPR001932">
    <property type="entry name" value="PPM-type_phosphatase-like_dom"/>
</dbReference>
<evidence type="ECO:0000256" key="1">
    <source>
        <dbReference type="SAM" id="Phobius"/>
    </source>
</evidence>
<dbReference type="Gene3D" id="3.60.40.10">
    <property type="entry name" value="PPM-type phosphatase domain"/>
    <property type="match status" value="1"/>
</dbReference>
<protein>
    <submittedName>
        <fullName evidence="3">Serine/threonine protein phosphatase PrpC</fullName>
    </submittedName>
</protein>
<dbReference type="Proteomes" id="UP000184386">
    <property type="component" value="Unassembled WGS sequence"/>
</dbReference>
<feature type="transmembrane region" description="Helical" evidence="1">
    <location>
        <begin position="6"/>
        <end position="25"/>
    </location>
</feature>
<evidence type="ECO:0000259" key="2">
    <source>
        <dbReference type="PROSITE" id="PS51746"/>
    </source>
</evidence>
<sequence>MGISYYIIGVLAFVIVLLEIAKLFIRPGKPDSGWDRGFSMTIGNCEVQEDLGEVSVIPAGMMAVLSDGMGKAYGGRIASRIAVNTFVDIFEDYNAFHNPQYYFRKAFHSANKEILKALEGEERGAASVSSVLLRKGYLYYAVAGNVKICVYREKSLVPVSAGHTVAVLAEQRFYEGKLSRQDAVELLENHRLYNFLGRDGFQDIELFDAPIRLKHNDIVVLMSDGVYDLLGFKEVERVLEKQGSCQQMALEIIEAVNRNNSTAKDNASIILLRVRNGVTV</sequence>
<reference evidence="3 4" key="1">
    <citation type="submission" date="2016-11" db="EMBL/GenBank/DDBJ databases">
        <authorList>
            <person name="Jaros S."/>
            <person name="Januszkiewicz K."/>
            <person name="Wedrychowicz H."/>
        </authorList>
    </citation>
    <scope>NUCLEOTIDE SEQUENCE [LARGE SCALE GENOMIC DNA]</scope>
    <source>
        <strain evidence="3 4">DSM 15929</strain>
    </source>
</reference>
<keyword evidence="1" id="KW-1133">Transmembrane helix</keyword>
<keyword evidence="4" id="KW-1185">Reference proteome</keyword>
<dbReference type="SUPFAM" id="SSF81606">
    <property type="entry name" value="PP2C-like"/>
    <property type="match status" value="1"/>
</dbReference>
<dbReference type="EMBL" id="FRAC01000022">
    <property type="protein sequence ID" value="SHL04191.1"/>
    <property type="molecule type" value="Genomic_DNA"/>
</dbReference>
<dbReference type="STRING" id="1121322.SAMN02745136_03933"/>